<keyword evidence="3" id="KW-1185">Reference proteome</keyword>
<dbReference type="EMBL" id="JABCKI010005848">
    <property type="protein sequence ID" value="KAG5637233.1"/>
    <property type="molecule type" value="Genomic_DNA"/>
</dbReference>
<dbReference type="OrthoDB" id="3038990at2759"/>
<accession>A0A9P7FVV6</accession>
<reference evidence="2" key="2">
    <citation type="submission" date="2021-10" db="EMBL/GenBank/DDBJ databases">
        <title>Phylogenomics reveals ancestral predisposition of the termite-cultivated fungus Termitomyces towards a domesticated lifestyle.</title>
        <authorList>
            <person name="Auxier B."/>
            <person name="Grum-Grzhimaylo A."/>
            <person name="Cardenas M.E."/>
            <person name="Lodge J.D."/>
            <person name="Laessoe T."/>
            <person name="Pedersen O."/>
            <person name="Smith M.E."/>
            <person name="Kuyper T.W."/>
            <person name="Franco-Molano E.A."/>
            <person name="Baroni T.J."/>
            <person name="Aanen D.K."/>
        </authorList>
    </citation>
    <scope>NUCLEOTIDE SEQUENCE</scope>
    <source>
        <strain evidence="2">D49</strain>
    </source>
</reference>
<proteinExistence type="predicted"/>
<reference evidence="2" key="1">
    <citation type="submission" date="2021-02" db="EMBL/GenBank/DDBJ databases">
        <authorList>
            <person name="Nieuwenhuis M."/>
            <person name="Van De Peppel L.J.J."/>
        </authorList>
    </citation>
    <scope>NUCLEOTIDE SEQUENCE</scope>
    <source>
        <strain evidence="2">D49</strain>
    </source>
</reference>
<feature type="region of interest" description="Disordered" evidence="1">
    <location>
        <begin position="65"/>
        <end position="121"/>
    </location>
</feature>
<protein>
    <submittedName>
        <fullName evidence="2">Uncharacterized protein</fullName>
    </submittedName>
</protein>
<evidence type="ECO:0000313" key="3">
    <source>
        <dbReference type="Proteomes" id="UP000717328"/>
    </source>
</evidence>
<name>A0A9P7FVV6_9AGAR</name>
<feature type="compositionally biased region" description="Polar residues" evidence="1">
    <location>
        <begin position="105"/>
        <end position="121"/>
    </location>
</feature>
<gene>
    <name evidence="2" type="ORF">H0H81_005276</name>
</gene>
<sequence>MLTIFNVALTNMMACRVYRHTRFGDFREETISTRWIASKIGRLDLEGGMGPLQFASGTRRTIQFDSTSDGAHDVSARHAPAITEKISPLGDTETGESHHPDKLTLSPSGESRSSATSSHEL</sequence>
<organism evidence="2 3">
    <name type="scientific">Sphagnurus paluster</name>
    <dbReference type="NCBI Taxonomy" id="117069"/>
    <lineage>
        <taxon>Eukaryota</taxon>
        <taxon>Fungi</taxon>
        <taxon>Dikarya</taxon>
        <taxon>Basidiomycota</taxon>
        <taxon>Agaricomycotina</taxon>
        <taxon>Agaricomycetes</taxon>
        <taxon>Agaricomycetidae</taxon>
        <taxon>Agaricales</taxon>
        <taxon>Tricholomatineae</taxon>
        <taxon>Lyophyllaceae</taxon>
        <taxon>Sphagnurus</taxon>
    </lineage>
</organism>
<dbReference type="AlphaFoldDB" id="A0A9P7FVV6"/>
<dbReference type="Proteomes" id="UP000717328">
    <property type="component" value="Unassembled WGS sequence"/>
</dbReference>
<comment type="caution">
    <text evidence="2">The sequence shown here is derived from an EMBL/GenBank/DDBJ whole genome shotgun (WGS) entry which is preliminary data.</text>
</comment>
<evidence type="ECO:0000256" key="1">
    <source>
        <dbReference type="SAM" id="MobiDB-lite"/>
    </source>
</evidence>
<evidence type="ECO:0000313" key="2">
    <source>
        <dbReference type="EMBL" id="KAG5637233.1"/>
    </source>
</evidence>